<evidence type="ECO:0000256" key="1">
    <source>
        <dbReference type="ARBA" id="ARBA00022801"/>
    </source>
</evidence>
<protein>
    <submittedName>
        <fullName evidence="4">Class D sortase</fullName>
    </submittedName>
</protein>
<name>A0A7X2L1A0_9BACL</name>
<dbReference type="AlphaFoldDB" id="A0A7X2L1A0"/>
<feature type="active site" description="Proton donor/acceptor" evidence="2">
    <location>
        <position position="140"/>
    </location>
</feature>
<feature type="active site" description="Acyl-thioester intermediate" evidence="2">
    <location>
        <position position="197"/>
    </location>
</feature>
<evidence type="ECO:0000256" key="2">
    <source>
        <dbReference type="PIRSR" id="PIRSR605754-1"/>
    </source>
</evidence>
<keyword evidence="3" id="KW-0472">Membrane</keyword>
<keyword evidence="3" id="KW-0812">Transmembrane</keyword>
<dbReference type="Pfam" id="PF04203">
    <property type="entry name" value="Sortase"/>
    <property type="match status" value="1"/>
</dbReference>
<dbReference type="NCBIfam" id="NF033746">
    <property type="entry name" value="class_D_sortase"/>
    <property type="match status" value="1"/>
</dbReference>
<accession>A0A7X2L1A0</accession>
<feature type="transmembrane region" description="Helical" evidence="3">
    <location>
        <begin position="12"/>
        <end position="31"/>
    </location>
</feature>
<dbReference type="CDD" id="cd05828">
    <property type="entry name" value="Sortase_D_1"/>
    <property type="match status" value="1"/>
</dbReference>
<dbReference type="Proteomes" id="UP000463051">
    <property type="component" value="Unassembled WGS sequence"/>
</dbReference>
<gene>
    <name evidence="4" type="ORF">GJB61_08015</name>
</gene>
<dbReference type="NCBIfam" id="TIGR01076">
    <property type="entry name" value="sortase_fam"/>
    <property type="match status" value="1"/>
</dbReference>
<keyword evidence="5" id="KW-1185">Reference proteome</keyword>
<dbReference type="EMBL" id="WJXB01000002">
    <property type="protein sequence ID" value="MRN52943.1"/>
    <property type="molecule type" value="Genomic_DNA"/>
</dbReference>
<evidence type="ECO:0000256" key="3">
    <source>
        <dbReference type="SAM" id="Phobius"/>
    </source>
</evidence>
<dbReference type="GO" id="GO:0016787">
    <property type="term" value="F:hydrolase activity"/>
    <property type="evidence" value="ECO:0007669"/>
    <property type="project" value="UniProtKB-KW"/>
</dbReference>
<keyword evidence="3" id="KW-1133">Transmembrane helix</keyword>
<reference evidence="4 5" key="1">
    <citation type="submission" date="2019-11" db="EMBL/GenBank/DDBJ databases">
        <title>Paenibacillus monticola sp. nov., a novel PGPR strain isolated from mountain sample in China.</title>
        <authorList>
            <person name="Zhao Q."/>
            <person name="Li H.-P."/>
            <person name="Zhang J.-L."/>
        </authorList>
    </citation>
    <scope>NUCLEOTIDE SEQUENCE [LARGE SCALE GENOMIC DNA]</scope>
    <source>
        <strain evidence="4 5">LC-T2</strain>
    </source>
</reference>
<dbReference type="InterPro" id="IPR023365">
    <property type="entry name" value="Sortase_dom-sf"/>
</dbReference>
<keyword evidence="1" id="KW-0378">Hydrolase</keyword>
<sequence>MKNKVKNRKRVNLISLGSLILGVFFISWAMIHIQKETAPTVYTENTNLTSNNVIQQNAFKSNSFVPVETSYPISTPNHDDILYPIRPLEGDTIGNLTIPALKQIIPIIHGTDEDELEKGIGHFSQSVLPGENNNSVLSGHRDTVFAKLGELKLGNTLIVETSAGIFTYKISAIRIVHKEDLTIIVPTDHAVLTVITCYPFHFIGAAPDRYILTADLI</sequence>
<comment type="caution">
    <text evidence="4">The sequence shown here is derived from an EMBL/GenBank/DDBJ whole genome shotgun (WGS) entry which is preliminary data.</text>
</comment>
<dbReference type="Gene3D" id="2.40.260.10">
    <property type="entry name" value="Sortase"/>
    <property type="match status" value="1"/>
</dbReference>
<evidence type="ECO:0000313" key="4">
    <source>
        <dbReference type="EMBL" id="MRN52943.1"/>
    </source>
</evidence>
<dbReference type="SUPFAM" id="SSF63817">
    <property type="entry name" value="Sortase"/>
    <property type="match status" value="1"/>
</dbReference>
<proteinExistence type="predicted"/>
<evidence type="ECO:0000313" key="5">
    <source>
        <dbReference type="Proteomes" id="UP000463051"/>
    </source>
</evidence>
<dbReference type="InterPro" id="IPR005754">
    <property type="entry name" value="Sortase"/>
</dbReference>
<dbReference type="InterPro" id="IPR041999">
    <property type="entry name" value="Sortase_D_1"/>
</dbReference>
<dbReference type="InterPro" id="IPR053525">
    <property type="entry name" value="Sortase_D"/>
</dbReference>
<organism evidence="4 5">
    <name type="scientific">Paenibacillus monticola</name>
    <dbReference type="NCBI Taxonomy" id="2666075"/>
    <lineage>
        <taxon>Bacteria</taxon>
        <taxon>Bacillati</taxon>
        <taxon>Bacillota</taxon>
        <taxon>Bacilli</taxon>
        <taxon>Bacillales</taxon>
        <taxon>Paenibacillaceae</taxon>
        <taxon>Paenibacillus</taxon>
    </lineage>
</organism>